<reference evidence="1" key="1">
    <citation type="journal article" date="2015" name="Genome Biol. Evol.">
        <title>Organellar Genomes of White Spruce (Picea glauca): Assembly and Annotation.</title>
        <authorList>
            <person name="Jackman S.D."/>
            <person name="Warren R.L."/>
            <person name="Gibb E.A."/>
            <person name="Vandervalk B.P."/>
            <person name="Mohamadi H."/>
            <person name="Chu J."/>
            <person name="Raymond A."/>
            <person name="Pleasance S."/>
            <person name="Coope R."/>
            <person name="Wildung M.R."/>
            <person name="Ritland C.E."/>
            <person name="Bousquet J."/>
            <person name="Jones S.J."/>
            <person name="Bohlmann J."/>
            <person name="Birol I."/>
        </authorList>
    </citation>
    <scope>NUCLEOTIDE SEQUENCE [LARGE SCALE GENOMIC DNA]</scope>
    <source>
        <tissue evidence="1">Flushing bud</tissue>
    </source>
</reference>
<sequence>MCHIIFESHSNKVTVQPGADARAGLHFTILEVVSTCLRYGIYTFFPKRVQVSNNLWFTRLNGAPSCIGNFVQPTWAFYHSISYFLLGELLRTSLLIGLALNRLPLFR</sequence>
<dbReference type="EMBL" id="LKAM01000006">
    <property type="protein sequence ID" value="KUM48323.1"/>
    <property type="molecule type" value="Genomic_DNA"/>
</dbReference>
<dbReference type="AlphaFoldDB" id="A0A117NHG1"/>
<gene>
    <name evidence="1" type="ORF">ABT39_MTgene5323</name>
</gene>
<geneLocation type="mitochondrion" evidence="1"/>
<accession>A0A117NHG1</accession>
<protein>
    <submittedName>
        <fullName evidence="1">Uncharacterized protein</fullName>
    </submittedName>
</protein>
<comment type="caution">
    <text evidence="1">The sequence shown here is derived from an EMBL/GenBank/DDBJ whole genome shotgun (WGS) entry which is preliminary data.</text>
</comment>
<name>A0A117NHG1_PICGL</name>
<keyword evidence="1" id="KW-0496">Mitochondrion</keyword>
<organism evidence="1">
    <name type="scientific">Picea glauca</name>
    <name type="common">White spruce</name>
    <name type="synonym">Pinus glauca</name>
    <dbReference type="NCBI Taxonomy" id="3330"/>
    <lineage>
        <taxon>Eukaryota</taxon>
        <taxon>Viridiplantae</taxon>
        <taxon>Streptophyta</taxon>
        <taxon>Embryophyta</taxon>
        <taxon>Tracheophyta</taxon>
        <taxon>Spermatophyta</taxon>
        <taxon>Pinopsida</taxon>
        <taxon>Pinidae</taxon>
        <taxon>Conifers I</taxon>
        <taxon>Pinales</taxon>
        <taxon>Pinaceae</taxon>
        <taxon>Picea</taxon>
    </lineage>
</organism>
<evidence type="ECO:0000313" key="1">
    <source>
        <dbReference type="EMBL" id="KUM48323.1"/>
    </source>
</evidence>
<proteinExistence type="predicted"/>